<dbReference type="EMBL" id="WSZK01000010">
    <property type="protein sequence ID" value="MWG33766.1"/>
    <property type="molecule type" value="Genomic_DNA"/>
</dbReference>
<dbReference type="InterPro" id="IPR051462">
    <property type="entry name" value="CBS_domain-containing"/>
</dbReference>
<dbReference type="SMART" id="SM00116">
    <property type="entry name" value="CBS"/>
    <property type="match status" value="2"/>
</dbReference>
<dbReference type="InterPro" id="IPR046342">
    <property type="entry name" value="CBS_dom_sf"/>
</dbReference>
<evidence type="ECO:0000313" key="5">
    <source>
        <dbReference type="Proteomes" id="UP000451471"/>
    </source>
</evidence>
<proteinExistence type="predicted"/>
<dbReference type="SUPFAM" id="SSF54631">
    <property type="entry name" value="CBS-domain pair"/>
    <property type="match status" value="1"/>
</dbReference>
<protein>
    <submittedName>
        <fullName evidence="4">CBS domain-containing protein</fullName>
    </submittedName>
</protein>
<dbReference type="InterPro" id="IPR000644">
    <property type="entry name" value="CBS_dom"/>
</dbReference>
<dbReference type="PROSITE" id="PS51371">
    <property type="entry name" value="CBS"/>
    <property type="match status" value="2"/>
</dbReference>
<keyword evidence="2" id="KW-0129">CBS domain</keyword>
<comment type="caution">
    <text evidence="4">The sequence shown here is derived from an EMBL/GenBank/DDBJ whole genome shotgun (WGS) entry which is preliminary data.</text>
</comment>
<dbReference type="PANTHER" id="PTHR48108">
    <property type="entry name" value="CBS DOMAIN-CONTAINING PROTEIN CBSX2, CHLOROPLASTIC"/>
    <property type="match status" value="1"/>
</dbReference>
<dbReference type="AlphaFoldDB" id="A0A6B0GFP5"/>
<keyword evidence="1" id="KW-0677">Repeat</keyword>
<dbReference type="PANTHER" id="PTHR48108:SF26">
    <property type="entry name" value="CBS DOMAIN-CONTAINING PROTEIN DDB_G0289609"/>
    <property type="match status" value="1"/>
</dbReference>
<organism evidence="4 5">
    <name type="scientific">Halomarina oriensis</name>
    <dbReference type="NCBI Taxonomy" id="671145"/>
    <lineage>
        <taxon>Archaea</taxon>
        <taxon>Methanobacteriati</taxon>
        <taxon>Methanobacteriota</taxon>
        <taxon>Stenosarchaea group</taxon>
        <taxon>Halobacteria</taxon>
        <taxon>Halobacteriales</taxon>
        <taxon>Natronomonadaceae</taxon>
        <taxon>Halomarina</taxon>
    </lineage>
</organism>
<evidence type="ECO:0000256" key="2">
    <source>
        <dbReference type="PROSITE-ProRule" id="PRU00703"/>
    </source>
</evidence>
<accession>A0A6B0GFP5</accession>
<reference evidence="4 5" key="1">
    <citation type="submission" date="2019-12" db="EMBL/GenBank/DDBJ databases">
        <title>Halocatena pleomorpha gen. nov. sp. nov., an extremely halophilic archaeon of family Halobacteriaceae isolated from saltpan soil.</title>
        <authorList>
            <person name="Pal Y."/>
            <person name="Verma A."/>
            <person name="Krishnamurthi S."/>
            <person name="Kumar P."/>
        </authorList>
    </citation>
    <scope>NUCLEOTIDE SEQUENCE [LARGE SCALE GENOMIC DNA]</scope>
    <source>
        <strain evidence="4 5">JCM 16495</strain>
    </source>
</reference>
<keyword evidence="5" id="KW-1185">Reference proteome</keyword>
<evidence type="ECO:0000259" key="3">
    <source>
        <dbReference type="PROSITE" id="PS51371"/>
    </source>
</evidence>
<evidence type="ECO:0000313" key="4">
    <source>
        <dbReference type="EMBL" id="MWG33766.1"/>
    </source>
</evidence>
<gene>
    <name evidence="4" type="ORF">GQS65_04530</name>
</gene>
<evidence type="ECO:0000256" key="1">
    <source>
        <dbReference type="ARBA" id="ARBA00022737"/>
    </source>
</evidence>
<feature type="domain" description="CBS" evidence="3">
    <location>
        <begin position="97"/>
        <end position="154"/>
    </location>
</feature>
<name>A0A6B0GFP5_9EURY</name>
<feature type="domain" description="CBS" evidence="3">
    <location>
        <begin position="24"/>
        <end position="80"/>
    </location>
</feature>
<dbReference type="Pfam" id="PF00571">
    <property type="entry name" value="CBS"/>
    <property type="match status" value="2"/>
</dbReference>
<dbReference type="Proteomes" id="UP000451471">
    <property type="component" value="Unassembled WGS sequence"/>
</dbReference>
<dbReference type="Gene3D" id="3.10.580.10">
    <property type="entry name" value="CBS-domain"/>
    <property type="match status" value="1"/>
</dbReference>
<sequence length="173" mass="18429">MAVELRQAMSTERTDLDLRVGGIARPDVVSVSKTTPVGEIAQLMADERVGDAIVTDDGDIVGIVTDRDLTIHLLTDEFDTNVLRGDVAADLTATDVMTADPLTIDAQARVPRLLHHMTQSGVRRVPVVDEGAMAGIITFDDLIVHLTGESAHVTAQLKSLAEVVHAASPTLES</sequence>